<keyword evidence="2" id="KW-0812">Transmembrane</keyword>
<organism evidence="4 5">
    <name type="scientific">Actinoplanes couchii</name>
    <dbReference type="NCBI Taxonomy" id="403638"/>
    <lineage>
        <taxon>Bacteria</taxon>
        <taxon>Bacillati</taxon>
        <taxon>Actinomycetota</taxon>
        <taxon>Actinomycetes</taxon>
        <taxon>Micromonosporales</taxon>
        <taxon>Micromonosporaceae</taxon>
        <taxon>Actinoplanes</taxon>
    </lineage>
</organism>
<dbReference type="CDD" id="cd01610">
    <property type="entry name" value="PAP2_like"/>
    <property type="match status" value="1"/>
</dbReference>
<evidence type="ECO:0000313" key="5">
    <source>
        <dbReference type="Proteomes" id="UP000612282"/>
    </source>
</evidence>
<feature type="domain" description="Phosphatidic acid phosphatase type 2/haloperoxidase" evidence="3">
    <location>
        <begin position="101"/>
        <end position="208"/>
    </location>
</feature>
<dbReference type="Pfam" id="PF01569">
    <property type="entry name" value="PAP2"/>
    <property type="match status" value="1"/>
</dbReference>
<feature type="compositionally biased region" description="Low complexity" evidence="1">
    <location>
        <begin position="304"/>
        <end position="330"/>
    </location>
</feature>
<comment type="caution">
    <text evidence="4">The sequence shown here is derived from an EMBL/GenBank/DDBJ whole genome shotgun (WGS) entry which is preliminary data.</text>
</comment>
<dbReference type="SMART" id="SM00014">
    <property type="entry name" value="acidPPc"/>
    <property type="match status" value="1"/>
</dbReference>
<evidence type="ECO:0000256" key="1">
    <source>
        <dbReference type="SAM" id="MobiDB-lite"/>
    </source>
</evidence>
<reference evidence="4 5" key="1">
    <citation type="submission" date="2021-01" db="EMBL/GenBank/DDBJ databases">
        <title>Whole genome shotgun sequence of Actinoplanes couchii NBRC 106145.</title>
        <authorList>
            <person name="Komaki H."/>
            <person name="Tamura T."/>
        </authorList>
    </citation>
    <scope>NUCLEOTIDE SEQUENCE [LARGE SCALE GENOMIC DNA]</scope>
    <source>
        <strain evidence="4 5">NBRC 106145</strain>
    </source>
</reference>
<keyword evidence="5" id="KW-1185">Reference proteome</keyword>
<dbReference type="Proteomes" id="UP000612282">
    <property type="component" value="Unassembled WGS sequence"/>
</dbReference>
<accession>A0ABQ3X0T1</accession>
<gene>
    <name evidence="4" type="ORF">Aco03nite_004800</name>
</gene>
<feature type="transmembrane region" description="Helical" evidence="2">
    <location>
        <begin position="166"/>
        <end position="187"/>
    </location>
</feature>
<keyword evidence="2" id="KW-0472">Membrane</keyword>
<feature type="transmembrane region" description="Helical" evidence="2">
    <location>
        <begin position="232"/>
        <end position="255"/>
    </location>
</feature>
<feature type="transmembrane region" description="Helical" evidence="2">
    <location>
        <begin position="267"/>
        <end position="288"/>
    </location>
</feature>
<feature type="region of interest" description="Disordered" evidence="1">
    <location>
        <begin position="295"/>
        <end position="339"/>
    </location>
</feature>
<protein>
    <recommendedName>
        <fullName evidence="3">Phosphatidic acid phosphatase type 2/haloperoxidase domain-containing protein</fullName>
    </recommendedName>
</protein>
<keyword evidence="2" id="KW-1133">Transmembrane helix</keyword>
<feature type="transmembrane region" description="Helical" evidence="2">
    <location>
        <begin position="104"/>
        <end position="122"/>
    </location>
</feature>
<feature type="transmembrane region" description="Helical" evidence="2">
    <location>
        <begin position="193"/>
        <end position="211"/>
    </location>
</feature>
<evidence type="ECO:0000313" key="4">
    <source>
        <dbReference type="EMBL" id="GID52076.1"/>
    </source>
</evidence>
<feature type="transmembrane region" description="Helical" evidence="2">
    <location>
        <begin position="142"/>
        <end position="159"/>
    </location>
</feature>
<dbReference type="Gene3D" id="1.20.144.10">
    <property type="entry name" value="Phosphatidic acid phosphatase type 2/haloperoxidase"/>
    <property type="match status" value="1"/>
</dbReference>
<dbReference type="SUPFAM" id="SSF48317">
    <property type="entry name" value="Acid phosphatase/Vanadium-dependent haloperoxidase"/>
    <property type="match status" value="1"/>
</dbReference>
<dbReference type="EMBL" id="BOMG01000008">
    <property type="protein sequence ID" value="GID52076.1"/>
    <property type="molecule type" value="Genomic_DNA"/>
</dbReference>
<sequence>MTAVASRPGPAPSPVKTQVSTWHTISPLVVALFAAAAAYAVHRLFIGTSLGQTIDTAALQGGDIDHPRVSEVLGRTLNGTRLVVLAGVCLLAAAFGALRRRMDLALAAGFLVVAANVATQQLKAGLERPLLDGVPMPNSWPSGHATAAASAAFVLVLVFPRAMRGMVGLAGAGYVAIVSVATVWAEWHRPSDAIAALFIVLACGSLALFGVRLARRGGPSRSLQLPNRLVMICLGIAAALSVAGAVFGMASVAVSERALPELVSDRFAFLTGTAGILAATAVTFIVWVRLTAAEPAPAPPAPAPARTRPAVPARSSTKSSVKTSAKPATKPSAEQGAKS</sequence>
<evidence type="ECO:0000256" key="2">
    <source>
        <dbReference type="SAM" id="Phobius"/>
    </source>
</evidence>
<feature type="transmembrane region" description="Helical" evidence="2">
    <location>
        <begin position="79"/>
        <end position="97"/>
    </location>
</feature>
<dbReference type="InterPro" id="IPR036938">
    <property type="entry name" value="PAP2/HPO_sf"/>
</dbReference>
<dbReference type="InterPro" id="IPR000326">
    <property type="entry name" value="PAP2/HPO"/>
</dbReference>
<evidence type="ECO:0000259" key="3">
    <source>
        <dbReference type="SMART" id="SM00014"/>
    </source>
</evidence>
<name>A0ABQ3X0T1_9ACTN</name>
<feature type="transmembrane region" description="Helical" evidence="2">
    <location>
        <begin position="21"/>
        <end position="41"/>
    </location>
</feature>
<proteinExistence type="predicted"/>